<reference evidence="2 3" key="1">
    <citation type="journal article" date="2020" name="Nature">
        <title>Six reference-quality genomes reveal evolution of bat adaptations.</title>
        <authorList>
            <person name="Jebb D."/>
            <person name="Huang Z."/>
            <person name="Pippel M."/>
            <person name="Hughes G.M."/>
            <person name="Lavrichenko K."/>
            <person name="Devanna P."/>
            <person name="Winkler S."/>
            <person name="Jermiin L.S."/>
            <person name="Skirmuntt E.C."/>
            <person name="Katzourakis A."/>
            <person name="Burkitt-Gray L."/>
            <person name="Ray D.A."/>
            <person name="Sullivan K.A.M."/>
            <person name="Roscito J.G."/>
            <person name="Kirilenko B.M."/>
            <person name="Davalos L.M."/>
            <person name="Corthals A.P."/>
            <person name="Power M.L."/>
            <person name="Jones G."/>
            <person name="Ransome R.D."/>
            <person name="Dechmann D.K.N."/>
            <person name="Locatelli A.G."/>
            <person name="Puechmaille S.J."/>
            <person name="Fedrigo O."/>
            <person name="Jarvis E.D."/>
            <person name="Hiller M."/>
            <person name="Vernes S.C."/>
            <person name="Myers E.W."/>
            <person name="Teeling E.C."/>
        </authorList>
    </citation>
    <scope>NUCLEOTIDE SEQUENCE [LARGE SCALE GENOMIC DNA]</scope>
    <source>
        <strain evidence="2">MMyoMyo1</strain>
        <tissue evidence="2">Flight muscle</tissue>
    </source>
</reference>
<keyword evidence="3" id="KW-1185">Reference proteome</keyword>
<sequence length="179" mass="18597">MSSQERDSGPQRGPGGGMGLESEGLMALKGSLGRGGLHGWSRAMHPVKVVSTPSVTAAPGLSCPAPLSGSRGGGAGGDGAPRSQAWLPGPPTQSEALCSRPSQAWNSWSLKTKMFSLRNRNRNNFENSWVVRGGAGACGPRARRVLPGSGPCWSLRKEVGAAGSPLWAQGQWGTSHGRW</sequence>
<evidence type="ECO:0000313" key="2">
    <source>
        <dbReference type="EMBL" id="KAF6275476.1"/>
    </source>
</evidence>
<dbReference type="AlphaFoldDB" id="A0A7J7RH67"/>
<feature type="compositionally biased region" description="Gly residues" evidence="1">
    <location>
        <begin position="70"/>
        <end position="79"/>
    </location>
</feature>
<feature type="region of interest" description="Disordered" evidence="1">
    <location>
        <begin position="61"/>
        <end position="96"/>
    </location>
</feature>
<feature type="region of interest" description="Disordered" evidence="1">
    <location>
        <begin position="1"/>
        <end position="22"/>
    </location>
</feature>
<accession>A0A7J7RH67</accession>
<gene>
    <name evidence="2" type="ORF">mMyoMyo1_010331</name>
</gene>
<evidence type="ECO:0000256" key="1">
    <source>
        <dbReference type="SAM" id="MobiDB-lite"/>
    </source>
</evidence>
<name>A0A7J7RH67_MYOMY</name>
<proteinExistence type="predicted"/>
<protein>
    <submittedName>
        <fullName evidence="2">Uncharacterized protein</fullName>
    </submittedName>
</protein>
<evidence type="ECO:0000313" key="3">
    <source>
        <dbReference type="Proteomes" id="UP000527355"/>
    </source>
</evidence>
<dbReference type="EMBL" id="JABWUV010000027">
    <property type="protein sequence ID" value="KAF6275476.1"/>
    <property type="molecule type" value="Genomic_DNA"/>
</dbReference>
<comment type="caution">
    <text evidence="2">The sequence shown here is derived from an EMBL/GenBank/DDBJ whole genome shotgun (WGS) entry which is preliminary data.</text>
</comment>
<dbReference type="Proteomes" id="UP000527355">
    <property type="component" value="Unassembled WGS sequence"/>
</dbReference>
<organism evidence="2 3">
    <name type="scientific">Myotis myotis</name>
    <name type="common">Greater mouse-eared bat</name>
    <name type="synonym">Vespertilio myotis</name>
    <dbReference type="NCBI Taxonomy" id="51298"/>
    <lineage>
        <taxon>Eukaryota</taxon>
        <taxon>Metazoa</taxon>
        <taxon>Chordata</taxon>
        <taxon>Craniata</taxon>
        <taxon>Vertebrata</taxon>
        <taxon>Euteleostomi</taxon>
        <taxon>Mammalia</taxon>
        <taxon>Eutheria</taxon>
        <taxon>Laurasiatheria</taxon>
        <taxon>Chiroptera</taxon>
        <taxon>Yangochiroptera</taxon>
        <taxon>Vespertilionidae</taxon>
        <taxon>Myotis</taxon>
    </lineage>
</organism>